<name>A0A075DXX0_9CAUD</name>
<sequence length="246" mass="25792">MTQEVITPEVTSAAPAPAAVQPVVEPAVQPAQEVVYQQAPNFTGESVLETSINIFSSGAGIDAVRFEDAIENAIKYNDPNLINVDALTAGLKPEHAAQAKALAQAAYQETQAAIQRASQESIATAERLAGGSEQWKNISSTFNTKAPAHLKAVVSQMLDAGDVQNAVQFVIDTANGVGLVNSGNDPMQGGVGGNGAASSGISQTEYFAQLATLEREAGNRSFEQGEYAHKLTLLRDARKLGRNNGL</sequence>
<accession>A0A075DXX0</accession>
<gene>
    <name evidence="1" type="ORF">vB_AbaP_Acibel007_37</name>
</gene>
<keyword evidence="2" id="KW-1185">Reference proteome</keyword>
<proteinExistence type="predicted"/>
<organism evidence="1 2">
    <name type="scientific">Acinetobacter phage vB_AbaP_Acibel007</name>
    <dbReference type="NCBI Taxonomy" id="1481187"/>
    <lineage>
        <taxon>Viruses</taxon>
        <taxon>Duplodnaviria</taxon>
        <taxon>Heunggongvirae</taxon>
        <taxon>Uroviricota</taxon>
        <taxon>Caudoviricetes</taxon>
        <taxon>Autographivirales</taxon>
        <taxon>Autoscriptoviridae</taxon>
        <taxon>Beijerinckvirinae</taxon>
        <taxon>Daemvirus</taxon>
        <taxon>Daemvirus acibel007</taxon>
    </lineage>
</organism>
<dbReference type="GeneID" id="22112169"/>
<dbReference type="RefSeq" id="YP_009103248.1">
    <property type="nucleotide sequence ID" value="NC_025457.1"/>
</dbReference>
<evidence type="ECO:0000313" key="2">
    <source>
        <dbReference type="Proteomes" id="UP000028860"/>
    </source>
</evidence>
<dbReference type="KEGG" id="vg:22112169"/>
<dbReference type="EMBL" id="KJ473423">
    <property type="protein sequence ID" value="AHY26808.1"/>
    <property type="molecule type" value="Genomic_DNA"/>
</dbReference>
<reference evidence="1 2" key="1">
    <citation type="journal article" date="2014" name="PLoS ONE">
        <title>Characterization of Newly Isolated Lytic Bacteriophages Active against Acinetobacter baumannii.</title>
        <authorList>
            <person name="Merabishvili M."/>
            <person name="Vandenheuvel D."/>
            <person name="Kropinski A.M."/>
            <person name="Mast J."/>
            <person name="De Vos D."/>
            <person name="Verbeken G."/>
            <person name="Noben J.P."/>
            <person name="Lavigne R."/>
            <person name="Vaneechoutte M."/>
            <person name="Pirnay J.P."/>
        </authorList>
    </citation>
    <scope>NUCLEOTIDE SEQUENCE [LARGE SCALE GENOMIC DNA]</scope>
</reference>
<evidence type="ECO:0000313" key="1">
    <source>
        <dbReference type="EMBL" id="AHY26808.1"/>
    </source>
</evidence>
<dbReference type="Proteomes" id="UP000028860">
    <property type="component" value="Segment"/>
</dbReference>
<protein>
    <submittedName>
        <fullName evidence="1">Putative scaffolding protein</fullName>
    </submittedName>
</protein>